<reference evidence="2 3" key="2">
    <citation type="submission" date="2018-11" db="EMBL/GenBank/DDBJ databases">
        <authorList>
            <consortium name="Pathogen Informatics"/>
        </authorList>
    </citation>
    <scope>NUCLEOTIDE SEQUENCE [LARGE SCALE GENOMIC DNA]</scope>
    <source>
        <strain evidence="2 3">Costa Rica</strain>
    </source>
</reference>
<evidence type="ECO:0000313" key="4">
    <source>
        <dbReference type="WBParaSite" id="ACOC_0000966601-mRNA-1"/>
    </source>
</evidence>
<organism evidence="4">
    <name type="scientific">Angiostrongylus costaricensis</name>
    <name type="common">Nematode worm</name>
    <dbReference type="NCBI Taxonomy" id="334426"/>
    <lineage>
        <taxon>Eukaryota</taxon>
        <taxon>Metazoa</taxon>
        <taxon>Ecdysozoa</taxon>
        <taxon>Nematoda</taxon>
        <taxon>Chromadorea</taxon>
        <taxon>Rhabditida</taxon>
        <taxon>Rhabditina</taxon>
        <taxon>Rhabditomorpha</taxon>
        <taxon>Strongyloidea</taxon>
        <taxon>Metastrongylidae</taxon>
        <taxon>Angiostrongylus</taxon>
    </lineage>
</organism>
<dbReference type="STRING" id="334426.A0A0R3PUQ5"/>
<dbReference type="OMA" id="HIVWIQS"/>
<feature type="region of interest" description="Disordered" evidence="1">
    <location>
        <begin position="851"/>
        <end position="930"/>
    </location>
</feature>
<name>A0A0R3PUQ5_ANGCS</name>
<feature type="compositionally biased region" description="Polar residues" evidence="1">
    <location>
        <begin position="853"/>
        <end position="863"/>
    </location>
</feature>
<protein>
    <submittedName>
        <fullName evidence="4">Pleckstrin homology domain-containing family M member 2</fullName>
    </submittedName>
</protein>
<evidence type="ECO:0000313" key="3">
    <source>
        <dbReference type="Proteomes" id="UP000267027"/>
    </source>
</evidence>
<keyword evidence="3" id="KW-1185">Reference proteome</keyword>
<feature type="region of interest" description="Disordered" evidence="1">
    <location>
        <begin position="1"/>
        <end position="23"/>
    </location>
</feature>
<accession>A0A0R3PUQ5</accession>
<feature type="region of interest" description="Disordered" evidence="1">
    <location>
        <begin position="691"/>
        <end position="762"/>
    </location>
</feature>
<reference evidence="4" key="1">
    <citation type="submission" date="2016-04" db="UniProtKB">
        <authorList>
            <consortium name="WormBaseParasite"/>
        </authorList>
    </citation>
    <scope>IDENTIFICATION</scope>
</reference>
<dbReference type="OrthoDB" id="5828491at2759"/>
<feature type="region of interest" description="Disordered" evidence="1">
    <location>
        <begin position="557"/>
        <end position="599"/>
    </location>
</feature>
<dbReference type="Proteomes" id="UP000267027">
    <property type="component" value="Unassembled WGS sequence"/>
</dbReference>
<feature type="compositionally biased region" description="Polar residues" evidence="1">
    <location>
        <begin position="878"/>
        <end position="891"/>
    </location>
</feature>
<evidence type="ECO:0000313" key="2">
    <source>
        <dbReference type="EMBL" id="VDM61252.1"/>
    </source>
</evidence>
<dbReference type="WBParaSite" id="ACOC_0000966601-mRNA-1">
    <property type="protein sequence ID" value="ACOC_0000966601-mRNA-1"/>
    <property type="gene ID" value="ACOC_0000966601"/>
</dbReference>
<dbReference type="AlphaFoldDB" id="A0A0R3PUQ5"/>
<evidence type="ECO:0000256" key="1">
    <source>
        <dbReference type="SAM" id="MobiDB-lite"/>
    </source>
</evidence>
<proteinExistence type="predicted"/>
<dbReference type="EMBL" id="UYYA01004333">
    <property type="protein sequence ID" value="VDM61252.1"/>
    <property type="molecule type" value="Genomic_DNA"/>
</dbReference>
<gene>
    <name evidence="2" type="ORF">ACOC_LOCUS9667</name>
</gene>
<feature type="compositionally biased region" description="Polar residues" evidence="1">
    <location>
        <begin position="711"/>
        <end position="724"/>
    </location>
</feature>
<sequence>MSGGIKEQVEEASDAADAEVQAADATEVLRRADESRKGVRVVLEGRELLRYGTVPRGVTHSKSEFYVEKIPSEDDERRGDLLQMDSIPESVTTSTSPTYVSHVEQLGYLSDNEHKQSKIAPRSRIETLRTRLWNWFQTLDYDGEHLNDRRDVETRTPTSPLGQDVNSFIDVFSTGVVVLALLELYKSSLQSSYSLHYYCNSLSQTVFHLFCSDVERFVFKSERIAAIDEFCSQLVLHIFRDIYMHYSDNLGGNLAEDEDSFYEKELTDSSISSLLSTCYEILQVDVDSSEEDYEKASRYSSLQYPLEDWELIESQVFVSPQLGGIRSEECEAVHPSYSPMLAQHASINDEVSSQYSELPDEPVSNNAIPISYLESIRKSIEQISKYEPEIFDESYLPLPHKQLPPPMSSLSGMIEDKRKTGLQITEEKAICPPSQEYFVSDSVSDDTCFKAQLQFERNHTQRISEMKTHYTETDNENIIQKPYDELLQIRDTPPSNTKNGLPEHLPSVTMEEKPKYKISQEKTDTAEYRAAYKKLLTFSKVAHHDIYTDLQTRSDLEFPNNLAPMHGQSPSKLKRQHNTSHPLRDDWYTPSGTPHDEPYVDESIMYKREAPCRPPLPSQSIDQLEASPPDKVADGYVLTQQELDHIAWIQRLAEETLEAKPIDALPAAVIEDVREGLVIAEEDVPMSSSIQVIPSVNVVPEGDQSKEESEPTSGADQGTSTEQESPSEEVVLYERSSPLLEYQHEISPPLEEDRNLPSSTRAGEPFVVETIGYKREPPCRPPLPSQSIDQLEASPPHEVADGYVLTQEELDHIAWIQRLAEDTLEAKPIDALPAAAIEGVREGLMIEEEDLPMSSSIQVSRSVNAVPEGDQSKEESEPTSGADQGTSSEQESPSEEMALYERSSPLLEDQHEISPPLEGDRNLPSSTRAGEPYVVETIVHKREPPCRPPLPSQSIDQMEAFFLGKPDEVADGYVLTQEEVDHIAW</sequence>